<dbReference type="PANTHER" id="PTHR30305">
    <property type="entry name" value="PROTEIN YJDM-RELATED"/>
    <property type="match status" value="1"/>
</dbReference>
<dbReference type="PANTHER" id="PTHR30305:SF1">
    <property type="entry name" value="HPR KINASE_PHOSPHORYLASE"/>
    <property type="match status" value="1"/>
</dbReference>
<proteinExistence type="inferred from homology"/>
<sequence>MKRASLEEFSQYLEGEILYSDFRKNIRLNTPYVTRPGIQLTGFFEYFDNDRVQIIGNTESAYLKHLTPQVRENRIRALFKHDIPCVVLTNGVKEEEDFVKVAREEHVILIKSKFNTNLTINKSVAFLEELFAPKMQLHGVLVEVLGVGILLEGDSGIGKSEIALELVQRGHRLVSDDLVEVKKINDTTLEGSCPEVLQYFMEIRGVGIIDVKALFGMGAVKDNVDVELVVRLVHWNDKEHYERLGTEYQKEEILGTTLDKLTVPVRPGRNMAVIIETIARNYRVNEMNYNAGKEFCDRIEKYNNENAKKLT</sequence>
<evidence type="ECO:0000256" key="3">
    <source>
        <dbReference type="ARBA" id="ARBA00006883"/>
    </source>
</evidence>
<evidence type="ECO:0000259" key="16">
    <source>
        <dbReference type="Pfam" id="PF07475"/>
    </source>
</evidence>
<comment type="catalytic activity">
    <reaction evidence="13 14">
        <text>[HPr protein]-O-phospho-L-serine + phosphate + H(+) = [HPr protein]-L-serine + diphosphate</text>
        <dbReference type="Rhea" id="RHEA:46604"/>
        <dbReference type="Rhea" id="RHEA-COMP:11602"/>
        <dbReference type="Rhea" id="RHEA-COMP:11603"/>
        <dbReference type="ChEBI" id="CHEBI:15378"/>
        <dbReference type="ChEBI" id="CHEBI:29999"/>
        <dbReference type="ChEBI" id="CHEBI:33019"/>
        <dbReference type="ChEBI" id="CHEBI:43474"/>
        <dbReference type="ChEBI" id="CHEBI:83421"/>
    </reaction>
</comment>
<evidence type="ECO:0000256" key="10">
    <source>
        <dbReference type="ARBA" id="ARBA00022842"/>
    </source>
</evidence>
<evidence type="ECO:0000313" key="18">
    <source>
        <dbReference type="Proteomes" id="UP000261212"/>
    </source>
</evidence>
<evidence type="ECO:0000259" key="15">
    <source>
        <dbReference type="Pfam" id="PF02603"/>
    </source>
</evidence>
<keyword evidence="12 14" id="KW-0119">Carbohydrate metabolism</keyword>
<feature type="domain" description="HPr kinase/phosphorylase C-terminal" evidence="16">
    <location>
        <begin position="131"/>
        <end position="298"/>
    </location>
</feature>
<comment type="miscellaneous">
    <text evidence="14">Both phosphorylation and phosphorolysis are carried out by the same active site and suggest a common mechanism for both reactions.</text>
</comment>
<feature type="domain" description="HPr(Ser) kinase/phosphorylase N-terminal" evidence="15">
    <location>
        <begin position="23"/>
        <end position="127"/>
    </location>
</feature>
<dbReference type="InterPro" id="IPR027417">
    <property type="entry name" value="P-loop_NTPase"/>
</dbReference>
<keyword evidence="4 14" id="KW-0723">Serine/threonine-protein kinase</keyword>
<feature type="region of interest" description="Important for the catalytic mechanism of both phosphorylation and dephosphorylation" evidence="14">
    <location>
        <begin position="201"/>
        <end position="210"/>
    </location>
</feature>
<keyword evidence="5 14" id="KW-0808">Transferase</keyword>
<feature type="active site" evidence="14">
    <location>
        <position position="243"/>
    </location>
</feature>
<evidence type="ECO:0000256" key="7">
    <source>
        <dbReference type="ARBA" id="ARBA00022741"/>
    </source>
</evidence>
<feature type="binding site" evidence="14">
    <location>
        <position position="202"/>
    </location>
    <ligand>
        <name>Mg(2+)</name>
        <dbReference type="ChEBI" id="CHEBI:18420"/>
    </ligand>
</feature>
<dbReference type="InterPro" id="IPR028979">
    <property type="entry name" value="Ser_kin/Pase_Hpr-like_N_sf"/>
</dbReference>
<dbReference type="EC" id="2.7.11.-" evidence="14"/>
<keyword evidence="6 14" id="KW-0479">Metal-binding</keyword>
<dbReference type="GO" id="GO:0000287">
    <property type="term" value="F:magnesium ion binding"/>
    <property type="evidence" value="ECO:0007669"/>
    <property type="project" value="UniProtKB-UniRule"/>
</dbReference>
<name>A0A3E3DVW2_9FIRM</name>
<dbReference type="HAMAP" id="MF_01249">
    <property type="entry name" value="HPr_kinase"/>
    <property type="match status" value="1"/>
</dbReference>
<evidence type="ECO:0000256" key="12">
    <source>
        <dbReference type="ARBA" id="ARBA00023277"/>
    </source>
</evidence>
<dbReference type="SUPFAM" id="SSF53795">
    <property type="entry name" value="PEP carboxykinase-like"/>
    <property type="match status" value="1"/>
</dbReference>
<dbReference type="EMBL" id="QUSM01000006">
    <property type="protein sequence ID" value="RGD73402.1"/>
    <property type="molecule type" value="Genomic_DNA"/>
</dbReference>
<keyword evidence="11 14" id="KW-0511">Multifunctional enzyme</keyword>
<gene>
    <name evidence="14 17" type="primary">hprK</name>
    <name evidence="17" type="ORF">DW687_10250</name>
</gene>
<feature type="active site" evidence="14">
    <location>
        <position position="138"/>
    </location>
</feature>
<dbReference type="GO" id="GO:0005524">
    <property type="term" value="F:ATP binding"/>
    <property type="evidence" value="ECO:0007669"/>
    <property type="project" value="UniProtKB-UniRule"/>
</dbReference>
<dbReference type="Gene3D" id="3.40.1390.20">
    <property type="entry name" value="HprK N-terminal domain-like"/>
    <property type="match status" value="1"/>
</dbReference>
<protein>
    <recommendedName>
        <fullName evidence="14">HPr kinase/phosphorylase</fullName>
        <shortName evidence="14">HPrK/P</shortName>
        <ecNumber evidence="14">2.7.11.-</ecNumber>
        <ecNumber evidence="14">2.7.4.-</ecNumber>
    </recommendedName>
    <alternativeName>
        <fullName evidence="14">HPr(Ser) kinase/phosphorylase</fullName>
    </alternativeName>
</protein>
<dbReference type="GO" id="GO:0004674">
    <property type="term" value="F:protein serine/threonine kinase activity"/>
    <property type="evidence" value="ECO:0007669"/>
    <property type="project" value="UniProtKB-KW"/>
</dbReference>
<dbReference type="AlphaFoldDB" id="A0A3E3DVW2"/>
<evidence type="ECO:0000256" key="8">
    <source>
        <dbReference type="ARBA" id="ARBA00022777"/>
    </source>
</evidence>
<comment type="catalytic activity">
    <reaction evidence="1 14">
        <text>[HPr protein]-L-serine + ATP = [HPr protein]-O-phospho-L-serine + ADP + H(+)</text>
        <dbReference type="Rhea" id="RHEA:46600"/>
        <dbReference type="Rhea" id="RHEA-COMP:11602"/>
        <dbReference type="Rhea" id="RHEA-COMP:11603"/>
        <dbReference type="ChEBI" id="CHEBI:15378"/>
        <dbReference type="ChEBI" id="CHEBI:29999"/>
        <dbReference type="ChEBI" id="CHEBI:30616"/>
        <dbReference type="ChEBI" id="CHEBI:83421"/>
        <dbReference type="ChEBI" id="CHEBI:456216"/>
    </reaction>
</comment>
<evidence type="ECO:0000256" key="2">
    <source>
        <dbReference type="ARBA" id="ARBA00001946"/>
    </source>
</evidence>
<evidence type="ECO:0000256" key="11">
    <source>
        <dbReference type="ARBA" id="ARBA00023268"/>
    </source>
</evidence>
<dbReference type="Proteomes" id="UP000261212">
    <property type="component" value="Unassembled WGS sequence"/>
</dbReference>
<reference evidence="17 18" key="1">
    <citation type="submission" date="2018-08" db="EMBL/GenBank/DDBJ databases">
        <title>A genome reference for cultivated species of the human gut microbiota.</title>
        <authorList>
            <person name="Zou Y."/>
            <person name="Xue W."/>
            <person name="Luo G."/>
        </authorList>
    </citation>
    <scope>NUCLEOTIDE SEQUENCE [LARGE SCALE GENOMIC DNA]</scope>
    <source>
        <strain evidence="17 18">AM25-6</strain>
    </source>
</reference>
<dbReference type="GO" id="GO:0004712">
    <property type="term" value="F:protein serine/threonine/tyrosine kinase activity"/>
    <property type="evidence" value="ECO:0007669"/>
    <property type="project" value="UniProtKB-UniRule"/>
</dbReference>
<dbReference type="GO" id="GO:0006109">
    <property type="term" value="P:regulation of carbohydrate metabolic process"/>
    <property type="evidence" value="ECO:0007669"/>
    <property type="project" value="UniProtKB-UniRule"/>
</dbReference>
<evidence type="ECO:0000256" key="14">
    <source>
        <dbReference type="HAMAP-Rule" id="MF_01249"/>
    </source>
</evidence>
<comment type="caution">
    <text evidence="17">The sequence shown here is derived from an EMBL/GenBank/DDBJ whole genome shotgun (WGS) entry which is preliminary data.</text>
</comment>
<feature type="active site" evidence="14">
    <location>
        <position position="159"/>
    </location>
</feature>
<dbReference type="Gene3D" id="3.40.50.300">
    <property type="entry name" value="P-loop containing nucleotide triphosphate hydrolases"/>
    <property type="match status" value="1"/>
</dbReference>
<dbReference type="GO" id="GO:0000155">
    <property type="term" value="F:phosphorelay sensor kinase activity"/>
    <property type="evidence" value="ECO:0007669"/>
    <property type="project" value="InterPro"/>
</dbReference>
<evidence type="ECO:0000256" key="5">
    <source>
        <dbReference type="ARBA" id="ARBA00022679"/>
    </source>
</evidence>
<feature type="binding site" evidence="14">
    <location>
        <position position="160"/>
    </location>
    <ligand>
        <name>Mg(2+)</name>
        <dbReference type="ChEBI" id="CHEBI:18420"/>
    </ligand>
</feature>
<accession>A0A3E3DVW2</accession>
<evidence type="ECO:0000256" key="6">
    <source>
        <dbReference type="ARBA" id="ARBA00022723"/>
    </source>
</evidence>
<evidence type="ECO:0000256" key="13">
    <source>
        <dbReference type="ARBA" id="ARBA00047657"/>
    </source>
</evidence>
<comment type="domain">
    <text evidence="14">The Walker A ATP-binding motif also binds Pi and PPi.</text>
</comment>
<evidence type="ECO:0000256" key="1">
    <source>
        <dbReference type="ARBA" id="ARBA00001120"/>
    </source>
</evidence>
<dbReference type="InterPro" id="IPR003755">
    <property type="entry name" value="HPr(Ser)_kin/Pase"/>
</dbReference>
<dbReference type="EC" id="2.7.4.-" evidence="14"/>
<feature type="region of interest" description="Important for the catalytic mechanism of dephosphorylation" evidence="14">
    <location>
        <begin position="264"/>
        <end position="269"/>
    </location>
</feature>
<keyword evidence="8 14" id="KW-0418">Kinase</keyword>
<feature type="binding site" evidence="14">
    <location>
        <begin position="153"/>
        <end position="160"/>
    </location>
    <ligand>
        <name>ATP</name>
        <dbReference type="ChEBI" id="CHEBI:30616"/>
    </ligand>
</feature>
<feature type="active site" description="Proton acceptor; for phosphorylation activity. Proton donor; for dephosphorylation activity" evidence="14">
    <location>
        <position position="177"/>
    </location>
</feature>
<keyword evidence="7 14" id="KW-0547">Nucleotide-binding</keyword>
<comment type="similarity">
    <text evidence="3 14">Belongs to the HPrK/P family.</text>
</comment>
<organism evidence="17 18">
    <name type="scientific">Anaerofustis stercorihominis</name>
    <dbReference type="NCBI Taxonomy" id="214853"/>
    <lineage>
        <taxon>Bacteria</taxon>
        <taxon>Bacillati</taxon>
        <taxon>Bacillota</taxon>
        <taxon>Clostridia</taxon>
        <taxon>Eubacteriales</taxon>
        <taxon>Eubacteriaceae</taxon>
        <taxon>Anaerofustis</taxon>
    </lineage>
</organism>
<keyword evidence="10 14" id="KW-0460">Magnesium</keyword>
<comment type="function">
    <text evidence="14">Catalyzes the ATP- as well as the pyrophosphate-dependent phosphorylation of a specific serine residue in HPr, a phosphocarrier protein of the phosphoenolpyruvate-dependent sugar phosphotransferase system (PTS). HprK/P also catalyzes the pyrophosphate-producing, inorganic phosphate-dependent dephosphorylation (phosphorolysis) of seryl-phosphorylated HPr (P-Ser-HPr). The two antagonistic activities of HprK/P are regulated by several intracellular metabolites, which change their concentration in response to the absence or presence of rapidly metabolisable carbon sources (glucose, fructose, etc.) in the growth medium. Therefore, by controlling the phosphorylation state of HPr, HPrK/P is a sensor enzyme that plays a major role in the regulation of carbon metabolism and sugar transport: it mediates carbon catabolite repression (CCR), and regulates PTS-catalyzed carbohydrate uptake and inducer exclusion.</text>
</comment>
<dbReference type="SUPFAM" id="SSF75138">
    <property type="entry name" value="HprK N-terminal domain-like"/>
    <property type="match status" value="1"/>
</dbReference>
<dbReference type="InterPro" id="IPR011104">
    <property type="entry name" value="Hpr_kin/Pase_C"/>
</dbReference>
<keyword evidence="9 14" id="KW-0067">ATP-binding</keyword>
<dbReference type="Pfam" id="PF07475">
    <property type="entry name" value="Hpr_kinase_C"/>
    <property type="match status" value="1"/>
</dbReference>
<evidence type="ECO:0000256" key="4">
    <source>
        <dbReference type="ARBA" id="ARBA00022527"/>
    </source>
</evidence>
<evidence type="ECO:0000256" key="9">
    <source>
        <dbReference type="ARBA" id="ARBA00022840"/>
    </source>
</evidence>
<dbReference type="NCBIfam" id="TIGR00679">
    <property type="entry name" value="hpr-ser"/>
    <property type="match status" value="1"/>
</dbReference>
<dbReference type="RefSeq" id="WP_117532657.1">
    <property type="nucleotide sequence ID" value="NZ_QUSM01000006.1"/>
</dbReference>
<evidence type="ECO:0000313" key="17">
    <source>
        <dbReference type="EMBL" id="RGD73402.1"/>
    </source>
</evidence>
<dbReference type="CDD" id="cd01918">
    <property type="entry name" value="HprK_C"/>
    <property type="match status" value="1"/>
</dbReference>
<comment type="subunit">
    <text evidence="14">Homohexamer.</text>
</comment>
<comment type="cofactor">
    <cofactor evidence="2 14">
        <name>Mg(2+)</name>
        <dbReference type="ChEBI" id="CHEBI:18420"/>
    </cofactor>
</comment>
<dbReference type="FunFam" id="3.40.50.300:FF:000174">
    <property type="entry name" value="HPr kinase/phosphorylase"/>
    <property type="match status" value="1"/>
</dbReference>
<dbReference type="InterPro" id="IPR011126">
    <property type="entry name" value="Hpr_kin/Pase_Hpr_N"/>
</dbReference>
<dbReference type="Pfam" id="PF02603">
    <property type="entry name" value="Hpr_kinase_N"/>
    <property type="match status" value="1"/>
</dbReference>